<comment type="caution">
    <text evidence="2">The sequence shown here is derived from an EMBL/GenBank/DDBJ whole genome shotgun (WGS) entry which is preliminary data.</text>
</comment>
<dbReference type="AlphaFoldDB" id="A0A417YGL7"/>
<dbReference type="RefSeq" id="WP_118889487.1">
    <property type="nucleotide sequence ID" value="NZ_PHUT01000007.1"/>
</dbReference>
<protein>
    <submittedName>
        <fullName evidence="2">Uncharacterized protein</fullName>
    </submittedName>
</protein>
<evidence type="ECO:0000256" key="1">
    <source>
        <dbReference type="SAM" id="Coils"/>
    </source>
</evidence>
<accession>A0A417YGL7</accession>
<reference evidence="2 3" key="1">
    <citation type="journal article" date="2007" name="Int. J. Syst. Evol. Microbiol.">
        <title>Oceanobacillus profundus sp. nov., isolated from a deep-sea sediment core.</title>
        <authorList>
            <person name="Kim Y.G."/>
            <person name="Choi D.H."/>
            <person name="Hyun S."/>
            <person name="Cho B.C."/>
        </authorList>
    </citation>
    <scope>NUCLEOTIDE SEQUENCE [LARGE SCALE GENOMIC DNA]</scope>
    <source>
        <strain evidence="2 3">DSM 18246</strain>
    </source>
</reference>
<dbReference type="Proteomes" id="UP000285456">
    <property type="component" value="Unassembled WGS sequence"/>
</dbReference>
<proteinExistence type="predicted"/>
<dbReference type="EMBL" id="QWEH01000007">
    <property type="protein sequence ID" value="RHW31929.1"/>
    <property type="molecule type" value="Genomic_DNA"/>
</dbReference>
<evidence type="ECO:0000313" key="2">
    <source>
        <dbReference type="EMBL" id="RHW31929.1"/>
    </source>
</evidence>
<sequence>MSEHLEEAKLVVLSMIDAIREEWGMEDSDIEKAEYVIQQAERVKELENLRLKDLTKMGKLADMINDLRDENQNYKRALENIRKEAIEHKKDGYSIQHWALIKQINLALEGLND</sequence>
<evidence type="ECO:0000313" key="3">
    <source>
        <dbReference type="Proteomes" id="UP000285456"/>
    </source>
</evidence>
<keyword evidence="3" id="KW-1185">Reference proteome</keyword>
<keyword evidence="1" id="KW-0175">Coiled coil</keyword>
<name>A0A417YGL7_9BACI</name>
<feature type="coiled-coil region" evidence="1">
    <location>
        <begin position="37"/>
        <end position="91"/>
    </location>
</feature>
<gene>
    <name evidence="2" type="ORF">D1B32_11870</name>
</gene>
<organism evidence="2 3">
    <name type="scientific">Oceanobacillus profundus</name>
    <dbReference type="NCBI Taxonomy" id="372463"/>
    <lineage>
        <taxon>Bacteria</taxon>
        <taxon>Bacillati</taxon>
        <taxon>Bacillota</taxon>
        <taxon>Bacilli</taxon>
        <taxon>Bacillales</taxon>
        <taxon>Bacillaceae</taxon>
        <taxon>Oceanobacillus</taxon>
    </lineage>
</organism>